<dbReference type="HOGENOM" id="CLU_000445_107_16_6"/>
<dbReference type="FunFam" id="1.10.287.950:FF:000001">
    <property type="entry name" value="Methyl-accepting chemotaxis sensory transducer"/>
    <property type="match status" value="1"/>
</dbReference>
<dbReference type="SMART" id="SM00283">
    <property type="entry name" value="MA"/>
    <property type="match status" value="1"/>
</dbReference>
<evidence type="ECO:0000256" key="4">
    <source>
        <dbReference type="ARBA" id="ARBA00029447"/>
    </source>
</evidence>
<dbReference type="SUPFAM" id="SSF58104">
    <property type="entry name" value="Methyl-accepting chemotaxis protein (MCP) signaling domain"/>
    <property type="match status" value="1"/>
</dbReference>
<feature type="domain" description="HAMP" evidence="9">
    <location>
        <begin position="308"/>
        <end position="360"/>
    </location>
</feature>
<reference evidence="11 12" key="1">
    <citation type="journal article" date="2012" name="J. Bacteriol.">
        <title>Genome sequence of Pectobacterium sp. strain SCC3193.</title>
        <authorList>
            <person name="Koskinen J.P."/>
            <person name="Laine P."/>
            <person name="Niemi O."/>
            <person name="Nykyri J."/>
            <person name="Harjunpaa H."/>
            <person name="Auvinen P."/>
            <person name="Paulin L."/>
            <person name="Pirhonen M."/>
            <person name="Palva T."/>
            <person name="Holm L."/>
        </authorList>
    </citation>
    <scope>NUCLEOTIDE SEQUENCE [LARGE SCALE GENOMIC DNA]</scope>
    <source>
        <strain evidence="11 12">SCC3193</strain>
    </source>
</reference>
<dbReference type="PATRIC" id="fig|1166016.3.peg.1981"/>
<keyword evidence="7" id="KW-1133">Transmembrane helix</keyword>
<dbReference type="InterPro" id="IPR051310">
    <property type="entry name" value="MCP_chemotaxis"/>
</dbReference>
<feature type="domain" description="Methyl-accepting transducer" evidence="8">
    <location>
        <begin position="365"/>
        <end position="594"/>
    </location>
</feature>
<dbReference type="InterPro" id="IPR003660">
    <property type="entry name" value="HAMP_dom"/>
</dbReference>
<dbReference type="PROSITE" id="PS50111">
    <property type="entry name" value="CHEMOTAXIS_TRANSDUC_2"/>
    <property type="match status" value="1"/>
</dbReference>
<dbReference type="RefSeq" id="WP_014699675.1">
    <property type="nucleotide sequence ID" value="NC_017845.1"/>
</dbReference>
<dbReference type="SMART" id="SM00304">
    <property type="entry name" value="HAMP"/>
    <property type="match status" value="1"/>
</dbReference>
<dbReference type="Pfam" id="PF00015">
    <property type="entry name" value="MCPsignal"/>
    <property type="match status" value="1"/>
</dbReference>
<dbReference type="InterPro" id="IPR004089">
    <property type="entry name" value="MCPsignal_dom"/>
</dbReference>
<dbReference type="Pfam" id="PF00672">
    <property type="entry name" value="HAMP"/>
    <property type="match status" value="1"/>
</dbReference>
<feature type="domain" description="HBM" evidence="10">
    <location>
        <begin position="44"/>
        <end position="281"/>
    </location>
</feature>
<dbReference type="CDD" id="cd06225">
    <property type="entry name" value="HAMP"/>
    <property type="match status" value="1"/>
</dbReference>
<dbReference type="GO" id="GO:0006935">
    <property type="term" value="P:chemotaxis"/>
    <property type="evidence" value="ECO:0007669"/>
    <property type="project" value="UniProtKB-KW"/>
</dbReference>
<evidence type="ECO:0000256" key="3">
    <source>
        <dbReference type="ARBA" id="ARBA00023224"/>
    </source>
</evidence>
<protein>
    <submittedName>
        <fullName evidence="11">Methyl-accepting chemotaxis citrate transducer</fullName>
    </submittedName>
</protein>
<evidence type="ECO:0000256" key="1">
    <source>
        <dbReference type="ARBA" id="ARBA00004370"/>
    </source>
</evidence>
<dbReference type="PROSITE" id="PS51753">
    <property type="entry name" value="HBM"/>
    <property type="match status" value="1"/>
</dbReference>
<dbReference type="STRING" id="1905730.W5S_1964"/>
<dbReference type="Proteomes" id="UP000008044">
    <property type="component" value="Chromosome"/>
</dbReference>
<name>A0A0H3I3X4_PECPM</name>
<evidence type="ECO:0000256" key="7">
    <source>
        <dbReference type="SAM" id="Phobius"/>
    </source>
</evidence>
<comment type="subcellular location">
    <subcellularLocation>
        <location evidence="1">Membrane</location>
    </subcellularLocation>
</comment>
<keyword evidence="7" id="KW-0472">Membrane</keyword>
<evidence type="ECO:0000256" key="2">
    <source>
        <dbReference type="ARBA" id="ARBA00022500"/>
    </source>
</evidence>
<evidence type="ECO:0000313" key="12">
    <source>
        <dbReference type="Proteomes" id="UP000008044"/>
    </source>
</evidence>
<evidence type="ECO:0000313" key="11">
    <source>
        <dbReference type="EMBL" id="AFI90054.1"/>
    </source>
</evidence>
<sequence>MQHLARRIRNTKIAHKLYAGFGIILLLVIIASSLSTTRFRDIKDIYEKTNLIYSVNIEVFQAKINRVKYFYAPDENTKDILAKFVKSATDLTDSAKTLAWSTDELGHINSLKENLEGFQTAVSAMSVATQKAVEIQRKVNQLHAQATLEPVAQTIHNTSAFPDNDAYYAISKLAFLLSEVQKLSYELQITKDEKTLTALNTRYAETESAYQALPILPADLKGQADALRNNIKQYQQLNTDYYTAFDDVKKAEYLVMRAGTKSSADINALTAIIKAKNDELAYNSATITMIIGLIAVIIGIIISIYITRIITRPIIHNLSLAERIASGDLTTSIQTDRHDELGRLTHAMGTMNEQLRHVISEVRDSVGSVSQSASKIATGNSDLSSRTEQQSAAVVETAASMEELTSTVKNNADNAKHASQIAADASKNALKGGEVVKQVVTTMDNIAASSRKIADITTVINSIAFQTNILALNAAVEAARAGEQGRGFAVVAGEVRSLSQRSSQAAKDIEALIAESVERTNAGSHLVAVAGETMEQIVDSVSRVNDIMGEISSASEEQSRGIGQIAQAIGELDTTTQQNASLVMESSISANSLEEQAVLLEKLLEHFRVSQSDNRAASRTSSPTSRHALPNRVSTTDKKAASSESDWTSF</sequence>
<dbReference type="eggNOG" id="COG0840">
    <property type="taxonomic scope" value="Bacteria"/>
</dbReference>
<evidence type="ECO:0000256" key="6">
    <source>
        <dbReference type="SAM" id="MobiDB-lite"/>
    </source>
</evidence>
<dbReference type="CDD" id="cd11386">
    <property type="entry name" value="MCP_signal"/>
    <property type="match status" value="1"/>
</dbReference>
<gene>
    <name evidence="11" type="ordered locus">W5S_1964</name>
</gene>
<keyword evidence="2" id="KW-0145">Chemotaxis</keyword>
<evidence type="ECO:0000259" key="8">
    <source>
        <dbReference type="PROSITE" id="PS50111"/>
    </source>
</evidence>
<dbReference type="PROSITE" id="PS50885">
    <property type="entry name" value="HAMP"/>
    <property type="match status" value="1"/>
</dbReference>
<dbReference type="EMBL" id="CP003415">
    <property type="protein sequence ID" value="AFI90054.1"/>
    <property type="molecule type" value="Genomic_DNA"/>
</dbReference>
<evidence type="ECO:0000259" key="9">
    <source>
        <dbReference type="PROSITE" id="PS50885"/>
    </source>
</evidence>
<dbReference type="GO" id="GO:0004888">
    <property type="term" value="F:transmembrane signaling receptor activity"/>
    <property type="evidence" value="ECO:0007669"/>
    <property type="project" value="TreeGrafter"/>
</dbReference>
<dbReference type="SMART" id="SM01358">
    <property type="entry name" value="HBM"/>
    <property type="match status" value="1"/>
</dbReference>
<evidence type="ECO:0000259" key="10">
    <source>
        <dbReference type="PROSITE" id="PS51753"/>
    </source>
</evidence>
<feature type="transmembrane region" description="Helical" evidence="7">
    <location>
        <begin position="280"/>
        <end position="306"/>
    </location>
</feature>
<dbReference type="PANTHER" id="PTHR43531:SF5">
    <property type="entry name" value="METHYL-ACCEPTING CHEMOTAXIS PROTEIN III"/>
    <property type="match status" value="1"/>
</dbReference>
<feature type="transmembrane region" description="Helical" evidence="7">
    <location>
        <begin position="16"/>
        <end position="34"/>
    </location>
</feature>
<comment type="similarity">
    <text evidence="4">Belongs to the methyl-accepting chemotaxis (MCP) protein family.</text>
</comment>
<proteinExistence type="inferred from homology"/>
<dbReference type="GO" id="GO:0005886">
    <property type="term" value="C:plasma membrane"/>
    <property type="evidence" value="ECO:0007669"/>
    <property type="project" value="TreeGrafter"/>
</dbReference>
<dbReference type="KEGG" id="pec:W5S_1964"/>
<organism evidence="11 12">
    <name type="scientific">Pectobacterium parmentieri</name>
    <dbReference type="NCBI Taxonomy" id="1905730"/>
    <lineage>
        <taxon>Bacteria</taxon>
        <taxon>Pseudomonadati</taxon>
        <taxon>Pseudomonadota</taxon>
        <taxon>Gammaproteobacteria</taxon>
        <taxon>Enterobacterales</taxon>
        <taxon>Pectobacteriaceae</taxon>
        <taxon>Pectobacterium</taxon>
    </lineage>
</organism>
<feature type="region of interest" description="Disordered" evidence="6">
    <location>
        <begin position="611"/>
        <end position="650"/>
    </location>
</feature>
<keyword evidence="7" id="KW-0812">Transmembrane</keyword>
<dbReference type="GO" id="GO:0007165">
    <property type="term" value="P:signal transduction"/>
    <property type="evidence" value="ECO:0007669"/>
    <property type="project" value="UniProtKB-KW"/>
</dbReference>
<evidence type="ECO:0000256" key="5">
    <source>
        <dbReference type="PROSITE-ProRule" id="PRU00284"/>
    </source>
</evidence>
<accession>A0A0H3I3X4</accession>
<dbReference type="PANTHER" id="PTHR43531">
    <property type="entry name" value="PROTEIN ICFG"/>
    <property type="match status" value="1"/>
</dbReference>
<dbReference type="AlphaFoldDB" id="A0A0H3I3X4"/>
<dbReference type="Gene3D" id="1.10.287.950">
    <property type="entry name" value="Methyl-accepting chemotaxis protein"/>
    <property type="match status" value="1"/>
</dbReference>
<feature type="compositionally biased region" description="Low complexity" evidence="6">
    <location>
        <begin position="615"/>
        <end position="626"/>
    </location>
</feature>
<keyword evidence="3 5" id="KW-0807">Transducer</keyword>
<dbReference type="InterPro" id="IPR032255">
    <property type="entry name" value="HBM"/>
</dbReference>